<accession>A0A1D3TUE8</accession>
<dbReference type="Gene3D" id="3.10.580.10">
    <property type="entry name" value="CBS-domain"/>
    <property type="match status" value="1"/>
</dbReference>
<dbReference type="InterPro" id="IPR000644">
    <property type="entry name" value="CBS_dom"/>
</dbReference>
<dbReference type="GO" id="GO:0015095">
    <property type="term" value="F:magnesium ion transmembrane transporter activity"/>
    <property type="evidence" value="ECO:0007669"/>
    <property type="project" value="UniProtKB-UniRule"/>
</dbReference>
<dbReference type="InterPro" id="IPR046342">
    <property type="entry name" value="CBS_dom_sf"/>
</dbReference>
<evidence type="ECO:0000313" key="11">
    <source>
        <dbReference type="EMBL" id="SCP97662.1"/>
    </source>
</evidence>
<evidence type="ECO:0000256" key="3">
    <source>
        <dbReference type="ARBA" id="ARBA00022448"/>
    </source>
</evidence>
<sequence length="454" mass="50964">MVMDLMEYERLLAENKFEKVKEMINNETEESRLQLVKSLSDENRIYLFRLMSKENALETFENLEPYEQRELIGLLGSQNEEALQLLNEMEPDDRVRLFDELPASVVIRLLENLPSDVQQETHLLMGFPDHTIGRIMTTKFASFYQDETAGRTLDALQLHSDDYETINTIYIISRQRKLKGVLSLKELVIARPEDVLSKIMNREMIYVDTQTDQEEAAKLLHEKGFSALPVVDFEKRLVGILTRDDAYTVLQEEITEDVFLAAGIVDDRSMENDKSIRLIRNSVVSIMKVRIPFLLITLLGGMLAGGVIGSFENAVQTVASAAVFIPIIMAMGGNVATQSTTIFARGLALGHINISRFARHLKKEIMVGLSIGSIIGFITFLVAGIWKWNPLLGAAVGGSIFCSVVFAALLGFLVPYILYKFKLDGAAGANPIITTINDITSLIIYFTFIRILLL</sequence>
<evidence type="ECO:0000256" key="5">
    <source>
        <dbReference type="ARBA" id="ARBA00022842"/>
    </source>
</evidence>
<dbReference type="InterPro" id="IPR006669">
    <property type="entry name" value="MgtE_transporter"/>
</dbReference>
<evidence type="ECO:0000256" key="8">
    <source>
        <dbReference type="PROSITE-ProRule" id="PRU00703"/>
    </source>
</evidence>
<dbReference type="InterPro" id="IPR006667">
    <property type="entry name" value="SLC41_membr_dom"/>
</dbReference>
<reference evidence="11 12" key="1">
    <citation type="submission" date="2016-09" db="EMBL/GenBank/DDBJ databases">
        <authorList>
            <person name="Capua I."/>
            <person name="De Benedictis P."/>
            <person name="Joannis T."/>
            <person name="Lombin L.H."/>
            <person name="Cattoli G."/>
        </authorList>
    </citation>
    <scope>NUCLEOTIDE SEQUENCE [LARGE SCALE GENOMIC DNA]</scope>
    <source>
        <strain evidence="11 12">GluBS11</strain>
    </source>
</reference>
<evidence type="ECO:0000256" key="6">
    <source>
        <dbReference type="ARBA" id="ARBA00022989"/>
    </source>
</evidence>
<evidence type="ECO:0000259" key="10">
    <source>
        <dbReference type="PROSITE" id="PS51371"/>
    </source>
</evidence>
<dbReference type="InterPro" id="IPR036739">
    <property type="entry name" value="SLC41_membr_dom_sf"/>
</dbReference>
<feature type="transmembrane region" description="Helical" evidence="9">
    <location>
        <begin position="431"/>
        <end position="453"/>
    </location>
</feature>
<keyword evidence="7 9" id="KW-0472">Membrane</keyword>
<dbReference type="GO" id="GO:0005886">
    <property type="term" value="C:plasma membrane"/>
    <property type="evidence" value="ECO:0007669"/>
    <property type="project" value="UniProtKB-SubCell"/>
</dbReference>
<feature type="transmembrane region" description="Helical" evidence="9">
    <location>
        <begin position="323"/>
        <end position="344"/>
    </location>
</feature>
<keyword evidence="9" id="KW-0479">Metal-binding</keyword>
<dbReference type="PANTHER" id="PTHR43773">
    <property type="entry name" value="MAGNESIUM TRANSPORTER MGTE"/>
    <property type="match status" value="1"/>
</dbReference>
<evidence type="ECO:0000256" key="2">
    <source>
        <dbReference type="ARBA" id="ARBA00009749"/>
    </source>
</evidence>
<evidence type="ECO:0000256" key="7">
    <source>
        <dbReference type="ARBA" id="ARBA00023136"/>
    </source>
</evidence>
<dbReference type="NCBIfam" id="TIGR00400">
    <property type="entry name" value="mgtE"/>
    <property type="match status" value="1"/>
</dbReference>
<name>A0A1D3TUE8_9FIRM</name>
<dbReference type="InterPro" id="IPR038076">
    <property type="entry name" value="MgtE_N_sf"/>
</dbReference>
<comment type="similarity">
    <text evidence="2 9">Belongs to the SLC41A transporter family.</text>
</comment>
<dbReference type="PROSITE" id="PS51371">
    <property type="entry name" value="CBS"/>
    <property type="match status" value="1"/>
</dbReference>
<comment type="subunit">
    <text evidence="9">Homodimer.</text>
</comment>
<dbReference type="SUPFAM" id="SSF54631">
    <property type="entry name" value="CBS-domain pair"/>
    <property type="match status" value="1"/>
</dbReference>
<dbReference type="Pfam" id="PF00571">
    <property type="entry name" value="CBS"/>
    <property type="match status" value="1"/>
</dbReference>
<dbReference type="SUPFAM" id="SSF158791">
    <property type="entry name" value="MgtE N-terminal domain-like"/>
    <property type="match status" value="1"/>
</dbReference>
<dbReference type="SUPFAM" id="SSF161093">
    <property type="entry name" value="MgtE membrane domain-like"/>
    <property type="match status" value="1"/>
</dbReference>
<evidence type="ECO:0000256" key="9">
    <source>
        <dbReference type="RuleBase" id="RU362011"/>
    </source>
</evidence>
<keyword evidence="5 9" id="KW-0460">Magnesium</keyword>
<feature type="transmembrane region" description="Helical" evidence="9">
    <location>
        <begin position="365"/>
        <end position="386"/>
    </location>
</feature>
<evidence type="ECO:0000256" key="4">
    <source>
        <dbReference type="ARBA" id="ARBA00022692"/>
    </source>
</evidence>
<feature type="transmembrane region" description="Helical" evidence="9">
    <location>
        <begin position="291"/>
        <end position="311"/>
    </location>
</feature>
<dbReference type="Proteomes" id="UP000199315">
    <property type="component" value="Unassembled WGS sequence"/>
</dbReference>
<keyword evidence="6 9" id="KW-1133">Transmembrane helix</keyword>
<evidence type="ECO:0000256" key="1">
    <source>
        <dbReference type="ARBA" id="ARBA00004141"/>
    </source>
</evidence>
<proteinExistence type="inferred from homology"/>
<keyword evidence="12" id="KW-1185">Reference proteome</keyword>
<dbReference type="InterPro" id="IPR006668">
    <property type="entry name" value="Mg_transptr_MgtE_intracell_dom"/>
</dbReference>
<dbReference type="AlphaFoldDB" id="A0A1D3TUE8"/>
<feature type="transmembrane region" description="Helical" evidence="9">
    <location>
        <begin position="392"/>
        <end position="419"/>
    </location>
</feature>
<dbReference type="Gene3D" id="1.25.60.10">
    <property type="entry name" value="MgtE N-terminal domain-like"/>
    <property type="match status" value="1"/>
</dbReference>
<keyword evidence="4 9" id="KW-0812">Transmembrane</keyword>
<protein>
    <recommendedName>
        <fullName evidence="9">Magnesium transporter MgtE</fullName>
    </recommendedName>
</protein>
<keyword evidence="9" id="KW-1003">Cell membrane</keyword>
<dbReference type="Gene3D" id="1.10.357.20">
    <property type="entry name" value="SLC41 divalent cation transporters, integral membrane domain"/>
    <property type="match status" value="1"/>
</dbReference>
<dbReference type="SMART" id="SM00924">
    <property type="entry name" value="MgtE_N"/>
    <property type="match status" value="1"/>
</dbReference>
<organism evidence="11 12">
    <name type="scientific">Anaerobium acetethylicum</name>
    <dbReference type="NCBI Taxonomy" id="1619234"/>
    <lineage>
        <taxon>Bacteria</taxon>
        <taxon>Bacillati</taxon>
        <taxon>Bacillota</taxon>
        <taxon>Clostridia</taxon>
        <taxon>Lachnospirales</taxon>
        <taxon>Lachnospiraceae</taxon>
        <taxon>Anaerobium</taxon>
    </lineage>
</organism>
<comment type="function">
    <text evidence="9">Acts as a magnesium transporter.</text>
</comment>
<dbReference type="STRING" id="1619234.SAMN05421730_101280"/>
<dbReference type="SMART" id="SM00116">
    <property type="entry name" value="CBS"/>
    <property type="match status" value="2"/>
</dbReference>
<dbReference type="Pfam" id="PF01769">
    <property type="entry name" value="MgtE"/>
    <property type="match status" value="1"/>
</dbReference>
<keyword evidence="3 9" id="KW-0813">Transport</keyword>
<keyword evidence="8" id="KW-0129">CBS domain</keyword>
<dbReference type="EMBL" id="FMKA01000012">
    <property type="protein sequence ID" value="SCP97662.1"/>
    <property type="molecule type" value="Genomic_DNA"/>
</dbReference>
<feature type="domain" description="CBS" evidence="10">
    <location>
        <begin position="200"/>
        <end position="256"/>
    </location>
</feature>
<dbReference type="CDD" id="cd04606">
    <property type="entry name" value="CBS_pair_Mg_transporter"/>
    <property type="match status" value="1"/>
</dbReference>
<comment type="subcellular location">
    <subcellularLocation>
        <location evidence="9">Cell membrane</location>
        <topology evidence="9">Multi-pass membrane protein</topology>
    </subcellularLocation>
    <subcellularLocation>
        <location evidence="1">Membrane</location>
        <topology evidence="1">Multi-pass membrane protein</topology>
    </subcellularLocation>
</comment>
<dbReference type="PANTHER" id="PTHR43773:SF1">
    <property type="entry name" value="MAGNESIUM TRANSPORTER MGTE"/>
    <property type="match status" value="1"/>
</dbReference>
<dbReference type="GO" id="GO:0046872">
    <property type="term" value="F:metal ion binding"/>
    <property type="evidence" value="ECO:0007669"/>
    <property type="project" value="UniProtKB-KW"/>
</dbReference>
<dbReference type="Pfam" id="PF03448">
    <property type="entry name" value="MgtE_N"/>
    <property type="match status" value="1"/>
</dbReference>
<gene>
    <name evidence="11" type="ORF">SAMN05421730_101280</name>
</gene>
<evidence type="ECO:0000313" key="12">
    <source>
        <dbReference type="Proteomes" id="UP000199315"/>
    </source>
</evidence>